<sequence>MSTEPAIRERAFFLYAISGSGSSVNAVAKQLREEFGTKTTAKTVKEWAEEKDKDGLTWKEKRSRLVVRAEKRVEVIAENRLVEIKSRTRNIVDTLYKMLTDKKAPGLTSFENAVYAFKNISEYELKLERMEGDRLHPLVIVNAIFEVLQECPPVAQAIQENWDKSIAARIHEKIGSLKV</sequence>
<dbReference type="EMBL" id="AFLV02000038">
    <property type="protein sequence ID" value="EKR64598.1"/>
    <property type="molecule type" value="Genomic_DNA"/>
</dbReference>
<reference evidence="1 4" key="1">
    <citation type="submission" date="2012-10" db="EMBL/GenBank/DDBJ databases">
        <authorList>
            <person name="Harkins D.M."/>
            <person name="Durkin A.S."/>
            <person name="Brinkac L.M."/>
            <person name="Haft D.H."/>
            <person name="Selengut J.D."/>
            <person name="Sanka R."/>
            <person name="DePew J."/>
            <person name="Purushe J."/>
            <person name="Whelen A.C."/>
            <person name="Vinetz J.M."/>
            <person name="Sutton G.G."/>
            <person name="Nierman W.C."/>
            <person name="Fouts D.E."/>
        </authorList>
    </citation>
    <scope>NUCLEOTIDE SEQUENCE [LARGE SCALE GENOMIC DNA]</scope>
    <source>
        <strain evidence="1 4">2006001853</strain>
    </source>
</reference>
<dbReference type="EMBL" id="AFLV02000008">
    <property type="protein sequence ID" value="EKR66209.1"/>
    <property type="molecule type" value="Genomic_DNA"/>
</dbReference>
<proteinExistence type="predicted"/>
<organism evidence="1 4">
    <name type="scientific">Leptospira weilii str. 2006001853</name>
    <dbReference type="NCBI Taxonomy" id="1001589"/>
    <lineage>
        <taxon>Bacteria</taxon>
        <taxon>Pseudomonadati</taxon>
        <taxon>Spirochaetota</taxon>
        <taxon>Spirochaetia</taxon>
        <taxon>Leptospirales</taxon>
        <taxon>Leptospiraceae</taxon>
        <taxon>Leptospira</taxon>
    </lineage>
</organism>
<name>A0A828YW79_9LEPT</name>
<evidence type="ECO:0000313" key="1">
    <source>
        <dbReference type="EMBL" id="EKR62265.1"/>
    </source>
</evidence>
<evidence type="ECO:0000313" key="4">
    <source>
        <dbReference type="Proteomes" id="UP000001338"/>
    </source>
</evidence>
<dbReference type="GeneID" id="61112421"/>
<dbReference type="EMBL" id="AFLV02000081">
    <property type="protein sequence ID" value="EKR62265.1"/>
    <property type="molecule type" value="Genomic_DNA"/>
</dbReference>
<evidence type="ECO:0000313" key="2">
    <source>
        <dbReference type="EMBL" id="EKR64598.1"/>
    </source>
</evidence>
<protein>
    <submittedName>
        <fullName evidence="1">Uncharacterized protein</fullName>
    </submittedName>
</protein>
<accession>A0A828YW79</accession>
<comment type="caution">
    <text evidence="1">The sequence shown here is derived from an EMBL/GenBank/DDBJ whole genome shotgun (WGS) entry which is preliminary data.</text>
</comment>
<gene>
    <name evidence="3" type="ORF">LEP1GSC036_1009</name>
    <name evidence="1" type="ORF">LEP1GSC036_1734</name>
    <name evidence="2" type="ORF">LEP1GSC036_3392</name>
</gene>
<dbReference type="RefSeq" id="WP_004498667.1">
    <property type="nucleotide sequence ID" value="NZ_AFLV02000008.1"/>
</dbReference>
<dbReference type="AlphaFoldDB" id="A0A828YW79"/>
<dbReference type="Proteomes" id="UP000001338">
    <property type="component" value="Unassembled WGS sequence"/>
</dbReference>
<evidence type="ECO:0000313" key="3">
    <source>
        <dbReference type="EMBL" id="EKR66209.1"/>
    </source>
</evidence>